<dbReference type="AlphaFoldDB" id="A0AAW5PL86"/>
<comment type="caution">
    <text evidence="2">The sequence shown here is derived from an EMBL/GenBank/DDBJ whole genome shotgun (WGS) entry which is preliminary data.</text>
</comment>
<name>A0AAW5PL86_9GAMM</name>
<dbReference type="EMBL" id="JANUEK010000008">
    <property type="protein sequence ID" value="MCS4281213.1"/>
    <property type="molecule type" value="Genomic_DNA"/>
</dbReference>
<evidence type="ECO:0000313" key="2">
    <source>
        <dbReference type="EMBL" id="MCS4281213.1"/>
    </source>
</evidence>
<protein>
    <submittedName>
        <fullName evidence="2">Uncharacterized protein</fullName>
    </submittedName>
</protein>
<accession>A0AAW5PL86</accession>
<organism evidence="2 3">
    <name type="scientific">Stenotrophomonas rhizophila</name>
    <dbReference type="NCBI Taxonomy" id="216778"/>
    <lineage>
        <taxon>Bacteria</taxon>
        <taxon>Pseudomonadati</taxon>
        <taxon>Pseudomonadota</taxon>
        <taxon>Gammaproteobacteria</taxon>
        <taxon>Lysobacterales</taxon>
        <taxon>Lysobacteraceae</taxon>
        <taxon>Stenotrophomonas</taxon>
    </lineage>
</organism>
<gene>
    <name evidence="2" type="ORF">M2412_003229</name>
</gene>
<evidence type="ECO:0000313" key="3">
    <source>
        <dbReference type="Proteomes" id="UP001320691"/>
    </source>
</evidence>
<proteinExistence type="predicted"/>
<sequence length="50" mass="5513">MHQRHESPQSQVQRDVLEGAAGSQAKDARYSAPSSAPCRQAGAFLFQQKR</sequence>
<reference evidence="2" key="1">
    <citation type="submission" date="2022-08" db="EMBL/GenBank/DDBJ databases">
        <title>Genomic analyses of the natural microbiome of Caenorhabditis elegans.</title>
        <authorList>
            <person name="Samuel B."/>
        </authorList>
    </citation>
    <scope>NUCLEOTIDE SEQUENCE</scope>
    <source>
        <strain evidence="2">BIGb0277</strain>
    </source>
</reference>
<dbReference type="Proteomes" id="UP001320691">
    <property type="component" value="Unassembled WGS sequence"/>
</dbReference>
<evidence type="ECO:0000256" key="1">
    <source>
        <dbReference type="SAM" id="MobiDB-lite"/>
    </source>
</evidence>
<feature type="region of interest" description="Disordered" evidence="1">
    <location>
        <begin position="1"/>
        <end position="50"/>
    </location>
</feature>